<evidence type="ECO:0000256" key="5">
    <source>
        <dbReference type="ARBA" id="ARBA00011946"/>
    </source>
</evidence>
<organism evidence="16 17">
    <name type="scientific">Deinococcus aerophilus</name>
    <dbReference type="NCBI Taxonomy" id="522488"/>
    <lineage>
        <taxon>Bacteria</taxon>
        <taxon>Thermotogati</taxon>
        <taxon>Deinococcota</taxon>
        <taxon>Deinococci</taxon>
        <taxon>Deinococcales</taxon>
        <taxon>Deinococcaceae</taxon>
        <taxon>Deinococcus</taxon>
    </lineage>
</organism>
<dbReference type="EC" id="2.4.2.17" evidence="5 14"/>
<keyword evidence="9 14" id="KW-0808">Transferase</keyword>
<keyword evidence="6 14" id="KW-0963">Cytoplasm</keyword>
<proteinExistence type="inferred from homology"/>
<comment type="pathway">
    <text evidence="3 14">Amino-acid biosynthesis; L-histidine biosynthesis; L-histidine from 5-phospho-alpha-D-ribose 1-diphosphate: step 1/9.</text>
</comment>
<dbReference type="InterPro" id="IPR024893">
    <property type="entry name" value="ATP_PRibTrfase_HisG_short"/>
</dbReference>
<evidence type="ECO:0000256" key="10">
    <source>
        <dbReference type="ARBA" id="ARBA00022741"/>
    </source>
</evidence>
<dbReference type="PANTHER" id="PTHR21403">
    <property type="entry name" value="ATP PHOSPHORIBOSYLTRANSFERASE ATP-PRTASE"/>
    <property type="match status" value="1"/>
</dbReference>
<feature type="domain" description="ATP phosphoribosyltransferase catalytic" evidence="15">
    <location>
        <begin position="60"/>
        <end position="208"/>
    </location>
</feature>
<comment type="subunit">
    <text evidence="14">Heteromultimer composed of HisG and HisZ subunits.</text>
</comment>
<dbReference type="EMBL" id="BMOM01000003">
    <property type="protein sequence ID" value="GGM00929.1"/>
    <property type="molecule type" value="Genomic_DNA"/>
</dbReference>
<evidence type="ECO:0000259" key="15">
    <source>
        <dbReference type="Pfam" id="PF01634"/>
    </source>
</evidence>
<gene>
    <name evidence="14 16" type="primary">hisG</name>
    <name evidence="16" type="ORF">GCM10010841_06830</name>
</gene>
<dbReference type="Pfam" id="PF01634">
    <property type="entry name" value="HisG"/>
    <property type="match status" value="1"/>
</dbReference>
<dbReference type="InterPro" id="IPR001348">
    <property type="entry name" value="ATP_PRibTrfase_HisG"/>
</dbReference>
<dbReference type="RefSeq" id="WP_188901351.1">
    <property type="nucleotide sequence ID" value="NZ_BMOM01000003.1"/>
</dbReference>
<evidence type="ECO:0000256" key="2">
    <source>
        <dbReference type="ARBA" id="ARBA00004496"/>
    </source>
</evidence>
<comment type="similarity">
    <text evidence="4 14">Belongs to the ATP phosphoribosyltransferase family. Short subfamily.</text>
</comment>
<keyword evidence="7 14" id="KW-0028">Amino-acid biosynthesis</keyword>
<protein>
    <recommendedName>
        <fullName evidence="5 14">ATP phosphoribosyltransferase</fullName>
        <shortName evidence="14">ATP-PRT</shortName>
        <shortName evidence="14">ATP-PRTase</shortName>
        <ecNumber evidence="5 14">2.4.2.17</ecNumber>
    </recommendedName>
</protein>
<evidence type="ECO:0000256" key="7">
    <source>
        <dbReference type="ARBA" id="ARBA00022605"/>
    </source>
</evidence>
<comment type="caution">
    <text evidence="16">The sequence shown here is derived from an EMBL/GenBank/DDBJ whole genome shotgun (WGS) entry which is preliminary data.</text>
</comment>
<keyword evidence="10 14" id="KW-0547">Nucleotide-binding</keyword>
<dbReference type="PROSITE" id="PS01316">
    <property type="entry name" value="ATP_P_PHORIBOSYLTR"/>
    <property type="match status" value="1"/>
</dbReference>
<evidence type="ECO:0000256" key="8">
    <source>
        <dbReference type="ARBA" id="ARBA00022676"/>
    </source>
</evidence>
<dbReference type="HAMAP" id="MF_01018">
    <property type="entry name" value="HisG_Short"/>
    <property type="match status" value="1"/>
</dbReference>
<sequence length="229" mass="24552">MTPAPVRAPDHLTLALPKGRILEEAVALLSLAGLPLTLPEKSRALRHEFPDVGVTILELRNQDVPVYVDLGVADVGIVGKDVLIESGRGVYEPVDLGFARCRLSLIREVGATGPLVRVGTKYPRAARAYLSAHGIPAEVVKLSGNIELAALTGLAEAVIDLVQTGSTLRANNLEEVDVLFESSARLIVNRAALKLRRERLRPLISRLRELGAGEPDRASAGQPQTSQQS</sequence>
<keyword evidence="17" id="KW-1185">Reference proteome</keyword>
<keyword evidence="12 14" id="KW-0368">Histidine biosynthesis</keyword>
<accession>A0ABQ2GLG1</accession>
<comment type="subcellular location">
    <subcellularLocation>
        <location evidence="2 14">Cytoplasm</location>
    </subcellularLocation>
</comment>
<evidence type="ECO:0000256" key="12">
    <source>
        <dbReference type="ARBA" id="ARBA00023102"/>
    </source>
</evidence>
<dbReference type="PANTHER" id="PTHR21403:SF8">
    <property type="entry name" value="ATP PHOSPHORIBOSYLTRANSFERASE"/>
    <property type="match status" value="1"/>
</dbReference>
<dbReference type="InterPro" id="IPR018198">
    <property type="entry name" value="ATP_PRibTrfase_CS"/>
</dbReference>
<keyword evidence="11 14" id="KW-0067">ATP-binding</keyword>
<dbReference type="SUPFAM" id="SSF53850">
    <property type="entry name" value="Periplasmic binding protein-like II"/>
    <property type="match status" value="1"/>
</dbReference>
<evidence type="ECO:0000256" key="13">
    <source>
        <dbReference type="ARBA" id="ARBA00024861"/>
    </source>
</evidence>
<comment type="function">
    <text evidence="13 14">Catalyzes the condensation of ATP and 5-phosphoribose 1-diphosphate to form N'-(5'-phosphoribosyl)-ATP (PR-ATP). Has a crucial role in the pathway because the rate of histidine biosynthesis seems to be controlled primarily by regulation of HisG enzymatic activity.</text>
</comment>
<evidence type="ECO:0000256" key="6">
    <source>
        <dbReference type="ARBA" id="ARBA00022490"/>
    </source>
</evidence>
<dbReference type="NCBIfam" id="TIGR00070">
    <property type="entry name" value="hisG"/>
    <property type="match status" value="1"/>
</dbReference>
<evidence type="ECO:0000256" key="9">
    <source>
        <dbReference type="ARBA" id="ARBA00022679"/>
    </source>
</evidence>
<name>A0ABQ2GLG1_9DEIO</name>
<dbReference type="CDD" id="cd13595">
    <property type="entry name" value="PBP2_HisGs"/>
    <property type="match status" value="1"/>
</dbReference>
<evidence type="ECO:0000256" key="14">
    <source>
        <dbReference type="HAMAP-Rule" id="MF_01018"/>
    </source>
</evidence>
<evidence type="ECO:0000313" key="16">
    <source>
        <dbReference type="EMBL" id="GGM00929.1"/>
    </source>
</evidence>
<dbReference type="Gene3D" id="3.40.190.10">
    <property type="entry name" value="Periplasmic binding protein-like II"/>
    <property type="match status" value="2"/>
</dbReference>
<dbReference type="Proteomes" id="UP000661918">
    <property type="component" value="Unassembled WGS sequence"/>
</dbReference>
<comment type="domain">
    <text evidence="14">Lacks the C-terminal regulatory region which is replaced by HisZ.</text>
</comment>
<evidence type="ECO:0000256" key="4">
    <source>
        <dbReference type="ARBA" id="ARBA00009489"/>
    </source>
</evidence>
<comment type="catalytic activity">
    <reaction evidence="1 14">
        <text>1-(5-phospho-beta-D-ribosyl)-ATP + diphosphate = 5-phospho-alpha-D-ribose 1-diphosphate + ATP</text>
        <dbReference type="Rhea" id="RHEA:18473"/>
        <dbReference type="ChEBI" id="CHEBI:30616"/>
        <dbReference type="ChEBI" id="CHEBI:33019"/>
        <dbReference type="ChEBI" id="CHEBI:58017"/>
        <dbReference type="ChEBI" id="CHEBI:73183"/>
        <dbReference type="EC" id="2.4.2.17"/>
    </reaction>
</comment>
<dbReference type="GO" id="GO:0016757">
    <property type="term" value="F:glycosyltransferase activity"/>
    <property type="evidence" value="ECO:0007669"/>
    <property type="project" value="UniProtKB-KW"/>
</dbReference>
<evidence type="ECO:0000256" key="3">
    <source>
        <dbReference type="ARBA" id="ARBA00004667"/>
    </source>
</evidence>
<evidence type="ECO:0000256" key="11">
    <source>
        <dbReference type="ARBA" id="ARBA00022840"/>
    </source>
</evidence>
<reference evidence="17" key="1">
    <citation type="journal article" date="2019" name="Int. J. Syst. Evol. Microbiol.">
        <title>The Global Catalogue of Microorganisms (GCM) 10K type strain sequencing project: providing services to taxonomists for standard genome sequencing and annotation.</title>
        <authorList>
            <consortium name="The Broad Institute Genomics Platform"/>
            <consortium name="The Broad Institute Genome Sequencing Center for Infectious Disease"/>
            <person name="Wu L."/>
            <person name="Ma J."/>
        </authorList>
    </citation>
    <scope>NUCLEOTIDE SEQUENCE [LARGE SCALE GENOMIC DNA]</scope>
    <source>
        <strain evidence="17">JCM 15443</strain>
    </source>
</reference>
<evidence type="ECO:0000313" key="17">
    <source>
        <dbReference type="Proteomes" id="UP000661918"/>
    </source>
</evidence>
<dbReference type="InterPro" id="IPR013820">
    <property type="entry name" value="ATP_PRibTrfase_cat"/>
</dbReference>
<keyword evidence="8 14" id="KW-0328">Glycosyltransferase</keyword>
<evidence type="ECO:0000256" key="1">
    <source>
        <dbReference type="ARBA" id="ARBA00000915"/>
    </source>
</evidence>